<reference evidence="10 11" key="1">
    <citation type="submission" date="2023-07" db="EMBL/GenBank/DDBJ databases">
        <title>Genomic Encyclopedia of Type Strains, Phase IV (KMG-IV): sequencing the most valuable type-strain genomes for metagenomic binning, comparative biology and taxonomic classification.</title>
        <authorList>
            <person name="Goeker M."/>
        </authorList>
    </citation>
    <scope>NUCLEOTIDE SEQUENCE [LARGE SCALE GENOMIC DNA]</scope>
    <source>
        <strain evidence="10 11">DSM 4006</strain>
    </source>
</reference>
<evidence type="ECO:0000256" key="4">
    <source>
        <dbReference type="ARBA" id="ARBA00022679"/>
    </source>
</evidence>
<dbReference type="CDD" id="cd00483">
    <property type="entry name" value="HPPK"/>
    <property type="match status" value="1"/>
</dbReference>
<protein>
    <recommendedName>
        <fullName evidence="3">2-amino-4-hydroxy-6-hydroxymethyldihydropteridine diphosphokinase</fullName>
        <ecNumber evidence="3">2.7.6.3</ecNumber>
    </recommendedName>
</protein>
<dbReference type="PANTHER" id="PTHR43071">
    <property type="entry name" value="2-AMINO-4-HYDROXY-6-HYDROXYMETHYLDIHYDROPTERIDINE PYROPHOSPHOKINASE"/>
    <property type="match status" value="1"/>
</dbReference>
<accession>A0ABT9XIJ1</accession>
<evidence type="ECO:0000256" key="3">
    <source>
        <dbReference type="ARBA" id="ARBA00013253"/>
    </source>
</evidence>
<evidence type="ECO:0000259" key="9">
    <source>
        <dbReference type="PROSITE" id="PS00794"/>
    </source>
</evidence>
<comment type="caution">
    <text evidence="10">The sequence shown here is derived from an EMBL/GenBank/DDBJ whole genome shotgun (WGS) entry which is preliminary data.</text>
</comment>
<comment type="catalytic activity">
    <reaction evidence="1">
        <text>6-hydroxymethyl-7,8-dihydropterin + ATP = (7,8-dihydropterin-6-yl)methyl diphosphate + AMP + H(+)</text>
        <dbReference type="Rhea" id="RHEA:11412"/>
        <dbReference type="ChEBI" id="CHEBI:15378"/>
        <dbReference type="ChEBI" id="CHEBI:30616"/>
        <dbReference type="ChEBI" id="CHEBI:44841"/>
        <dbReference type="ChEBI" id="CHEBI:72950"/>
        <dbReference type="ChEBI" id="CHEBI:456215"/>
        <dbReference type="EC" id="2.7.6.3"/>
    </reaction>
</comment>
<feature type="domain" description="7,8-dihydro-6-hydroxymethylpterin-pyrophosphokinase" evidence="9">
    <location>
        <begin position="94"/>
        <end position="105"/>
    </location>
</feature>
<dbReference type="NCBIfam" id="TIGR01498">
    <property type="entry name" value="folK"/>
    <property type="match status" value="1"/>
</dbReference>
<dbReference type="PROSITE" id="PS00794">
    <property type="entry name" value="HPPK"/>
    <property type="match status" value="1"/>
</dbReference>
<dbReference type="GO" id="GO:0003848">
    <property type="term" value="F:2-amino-4-hydroxy-6-hydroxymethyldihydropteridine diphosphokinase activity"/>
    <property type="evidence" value="ECO:0007669"/>
    <property type="project" value="UniProtKB-EC"/>
</dbReference>
<dbReference type="InterPro" id="IPR035907">
    <property type="entry name" value="Hppk_sf"/>
</dbReference>
<evidence type="ECO:0000256" key="6">
    <source>
        <dbReference type="ARBA" id="ARBA00022777"/>
    </source>
</evidence>
<dbReference type="EC" id="2.7.6.3" evidence="3"/>
<proteinExistence type="predicted"/>
<evidence type="ECO:0000256" key="8">
    <source>
        <dbReference type="ARBA" id="ARBA00022909"/>
    </source>
</evidence>
<dbReference type="EMBL" id="JAUSTP010000015">
    <property type="protein sequence ID" value="MDQ0190133.1"/>
    <property type="molecule type" value="Genomic_DNA"/>
</dbReference>
<dbReference type="InterPro" id="IPR000550">
    <property type="entry name" value="Hppk"/>
</dbReference>
<gene>
    <name evidence="10" type="ORF">J2S03_001996</name>
</gene>
<dbReference type="RefSeq" id="WP_274457411.1">
    <property type="nucleotide sequence ID" value="NZ_CP067097.1"/>
</dbReference>
<evidence type="ECO:0000256" key="7">
    <source>
        <dbReference type="ARBA" id="ARBA00022840"/>
    </source>
</evidence>
<sequence length="168" mass="19014">MQTRIQDVHEVYIGIGSNVGSRETHLRTAVRALQRIAVGAVQCSGVYETAPVGYANQPDFLNMVVRMQVPLRPLALLAALHQIEQEAGRTREIRFGPRTLDLDILLFDNDYICYRMLQVPHPRMWDRAFVLVPLAELAPMRRGRSGCTIGDLAAARKEMGIRYVGRLW</sequence>
<dbReference type="PANTHER" id="PTHR43071:SF1">
    <property type="entry name" value="2-AMINO-4-HYDROXY-6-HYDROXYMETHYLDIHYDROPTERIDINE PYROPHOSPHOKINASE"/>
    <property type="match status" value="1"/>
</dbReference>
<evidence type="ECO:0000256" key="1">
    <source>
        <dbReference type="ARBA" id="ARBA00000198"/>
    </source>
</evidence>
<keyword evidence="6" id="KW-0418">Kinase</keyword>
<keyword evidence="11" id="KW-1185">Reference proteome</keyword>
<evidence type="ECO:0000256" key="5">
    <source>
        <dbReference type="ARBA" id="ARBA00022741"/>
    </source>
</evidence>
<keyword evidence="7" id="KW-0067">ATP-binding</keyword>
<dbReference type="SUPFAM" id="SSF55083">
    <property type="entry name" value="6-hydroxymethyl-7,8-dihydropterin pyrophosphokinase, HPPK"/>
    <property type="match status" value="1"/>
</dbReference>
<name>A0ABT9XIJ1_9BACL</name>
<keyword evidence="8" id="KW-0289">Folate biosynthesis</keyword>
<keyword evidence="4 10" id="KW-0808">Transferase</keyword>
<evidence type="ECO:0000313" key="11">
    <source>
        <dbReference type="Proteomes" id="UP001232973"/>
    </source>
</evidence>
<dbReference type="Pfam" id="PF01288">
    <property type="entry name" value="HPPK"/>
    <property type="match status" value="1"/>
</dbReference>
<dbReference type="Proteomes" id="UP001232973">
    <property type="component" value="Unassembled WGS sequence"/>
</dbReference>
<evidence type="ECO:0000256" key="2">
    <source>
        <dbReference type="ARBA" id="ARBA00005051"/>
    </source>
</evidence>
<comment type="pathway">
    <text evidence="2">Cofactor biosynthesis; tetrahydrofolate biosynthesis; 2-amino-4-hydroxy-6-hydroxymethyl-7,8-dihydropteridine diphosphate from 7,8-dihydroneopterin triphosphate: step 4/4.</text>
</comment>
<keyword evidence="5" id="KW-0547">Nucleotide-binding</keyword>
<dbReference type="Gene3D" id="3.30.70.560">
    <property type="entry name" value="7,8-Dihydro-6-hydroxymethylpterin-pyrophosphokinase HPPK"/>
    <property type="match status" value="1"/>
</dbReference>
<organism evidence="10 11">
    <name type="scientific">Alicyclobacillus cycloheptanicus</name>
    <dbReference type="NCBI Taxonomy" id="1457"/>
    <lineage>
        <taxon>Bacteria</taxon>
        <taxon>Bacillati</taxon>
        <taxon>Bacillota</taxon>
        <taxon>Bacilli</taxon>
        <taxon>Bacillales</taxon>
        <taxon>Alicyclobacillaceae</taxon>
        <taxon>Alicyclobacillus</taxon>
    </lineage>
</organism>
<evidence type="ECO:0000313" key="10">
    <source>
        <dbReference type="EMBL" id="MDQ0190133.1"/>
    </source>
</evidence>